<sequence>MSASKPHTKPLKSGGNGNGSSNQSKKSVGKEFLCKVRYQNPLPEVPFPPKLLPIPPTYVDPNAGSYSQARLHHYVEYRPTTLDEATPYPMYVDADYGMPIDPCMLGAFDEDKAPLRAQKLDKEDEFLLNLPTVFHSLSTADAQPGSAGSGTQTPTTHAAAKATGPSSRVANAGSKRIFDHSVEGQLRAIEDSFRYFSKFASMPDGEQELLRSLRHPTNSELRAVEAMPLFPDESLWPNMYTVFSMDVRPEPEYLADKGKSMEISADERKAQGDLARGSLVFRPRVRQNQIGEDEQWVECFLPEDAEIAEKVRQRLQKADSFTAEDEGVEYRFEKSNEYDMPVRPASLRQDLYMITCDMEDNKPVAGYVPVKARVMLKRRRIPLAVRQMEEVDDPLRITSLDLQLRDFSEDEIQERSSAMNKLHEVIKEEIVRASNAAAHPADYSENVDIGGDEKPFASRRHRRTPSYSPSP</sequence>
<feature type="compositionally biased region" description="Basic residues" evidence="4">
    <location>
        <begin position="1"/>
        <end position="10"/>
    </location>
</feature>
<comment type="subcellular location">
    <subcellularLocation>
        <location evidence="1">Nucleus</location>
    </subcellularLocation>
</comment>
<comment type="similarity">
    <text evidence="2">Belongs to the PAF1 family.</text>
</comment>
<keyword evidence="6" id="KW-1185">Reference proteome</keyword>
<dbReference type="GO" id="GO:0006368">
    <property type="term" value="P:transcription elongation by RNA polymerase II"/>
    <property type="evidence" value="ECO:0007669"/>
    <property type="project" value="InterPro"/>
</dbReference>
<organism evidence="5 6">
    <name type="scientific">Coemansia asiatica</name>
    <dbReference type="NCBI Taxonomy" id="1052880"/>
    <lineage>
        <taxon>Eukaryota</taxon>
        <taxon>Fungi</taxon>
        <taxon>Fungi incertae sedis</taxon>
        <taxon>Zoopagomycota</taxon>
        <taxon>Kickxellomycotina</taxon>
        <taxon>Kickxellomycetes</taxon>
        <taxon>Kickxellales</taxon>
        <taxon>Kickxellaceae</taxon>
        <taxon>Coemansia</taxon>
    </lineage>
</organism>
<evidence type="ECO:0000256" key="2">
    <source>
        <dbReference type="ARBA" id="ARBA00007560"/>
    </source>
</evidence>
<feature type="region of interest" description="Disordered" evidence="4">
    <location>
        <begin position="139"/>
        <end position="172"/>
    </location>
</feature>
<dbReference type="InterPro" id="IPR007133">
    <property type="entry name" value="RNA_pol_II-assoc_Paf1"/>
</dbReference>
<dbReference type="EMBL" id="JANBOH010000007">
    <property type="protein sequence ID" value="KAJ1648315.1"/>
    <property type="molecule type" value="Genomic_DNA"/>
</dbReference>
<dbReference type="Pfam" id="PF03985">
    <property type="entry name" value="Paf1"/>
    <property type="match status" value="2"/>
</dbReference>
<gene>
    <name evidence="5" type="ORF">LPJ64_000368</name>
</gene>
<evidence type="ECO:0000256" key="1">
    <source>
        <dbReference type="ARBA" id="ARBA00004123"/>
    </source>
</evidence>
<dbReference type="PANTHER" id="PTHR23188">
    <property type="entry name" value="RNA POLYMERASE II-ASSOCIATED FACTOR 1 HOMOLOG"/>
    <property type="match status" value="1"/>
</dbReference>
<evidence type="ECO:0000313" key="5">
    <source>
        <dbReference type="EMBL" id="KAJ1648315.1"/>
    </source>
</evidence>
<protein>
    <submittedName>
        <fullName evidence="5">Uncharacterized protein</fullName>
    </submittedName>
</protein>
<dbReference type="GO" id="GO:0003682">
    <property type="term" value="F:chromatin binding"/>
    <property type="evidence" value="ECO:0007669"/>
    <property type="project" value="TreeGrafter"/>
</dbReference>
<evidence type="ECO:0000313" key="6">
    <source>
        <dbReference type="Proteomes" id="UP001145021"/>
    </source>
</evidence>
<reference evidence="5" key="1">
    <citation type="submission" date="2022-07" db="EMBL/GenBank/DDBJ databases">
        <title>Phylogenomic reconstructions and comparative analyses of Kickxellomycotina fungi.</title>
        <authorList>
            <person name="Reynolds N.K."/>
            <person name="Stajich J.E."/>
            <person name="Barry K."/>
            <person name="Grigoriev I.V."/>
            <person name="Crous P."/>
            <person name="Smith M.E."/>
        </authorList>
    </citation>
    <scope>NUCLEOTIDE SEQUENCE</scope>
    <source>
        <strain evidence="5">NBRC 105413</strain>
    </source>
</reference>
<keyword evidence="3" id="KW-0539">Nucleus</keyword>
<comment type="caution">
    <text evidence="5">The sequence shown here is derived from an EMBL/GenBank/DDBJ whole genome shotgun (WGS) entry which is preliminary data.</text>
</comment>
<dbReference type="Proteomes" id="UP001145021">
    <property type="component" value="Unassembled WGS sequence"/>
</dbReference>
<name>A0A9W7XRY0_9FUNG</name>
<evidence type="ECO:0000256" key="4">
    <source>
        <dbReference type="SAM" id="MobiDB-lite"/>
    </source>
</evidence>
<feature type="region of interest" description="Disordered" evidence="4">
    <location>
        <begin position="436"/>
        <end position="471"/>
    </location>
</feature>
<dbReference type="PANTHER" id="PTHR23188:SF12">
    <property type="entry name" value="RNA POLYMERASE II-ASSOCIATED FACTOR 1 HOMOLOG"/>
    <property type="match status" value="1"/>
</dbReference>
<proteinExistence type="inferred from homology"/>
<accession>A0A9W7XRY0</accession>
<evidence type="ECO:0000256" key="3">
    <source>
        <dbReference type="ARBA" id="ARBA00023242"/>
    </source>
</evidence>
<dbReference type="GO" id="GO:0000993">
    <property type="term" value="F:RNA polymerase II complex binding"/>
    <property type="evidence" value="ECO:0007669"/>
    <property type="project" value="TreeGrafter"/>
</dbReference>
<dbReference type="GO" id="GO:0016593">
    <property type="term" value="C:Cdc73/Paf1 complex"/>
    <property type="evidence" value="ECO:0007669"/>
    <property type="project" value="InterPro"/>
</dbReference>
<feature type="region of interest" description="Disordered" evidence="4">
    <location>
        <begin position="1"/>
        <end position="28"/>
    </location>
</feature>
<dbReference type="AlphaFoldDB" id="A0A9W7XRY0"/>